<name>A0A8J2WMW9_9STRA</name>
<keyword evidence="2" id="KW-1185">Reference proteome</keyword>
<proteinExistence type="predicted"/>
<evidence type="ECO:0000313" key="1">
    <source>
        <dbReference type="EMBL" id="CAH0373560.1"/>
    </source>
</evidence>
<organism evidence="1 2">
    <name type="scientific">Pelagomonas calceolata</name>
    <dbReference type="NCBI Taxonomy" id="35677"/>
    <lineage>
        <taxon>Eukaryota</taxon>
        <taxon>Sar</taxon>
        <taxon>Stramenopiles</taxon>
        <taxon>Ochrophyta</taxon>
        <taxon>Pelagophyceae</taxon>
        <taxon>Pelagomonadales</taxon>
        <taxon>Pelagomonadaceae</taxon>
        <taxon>Pelagomonas</taxon>
    </lineage>
</organism>
<dbReference type="AlphaFoldDB" id="A0A8J2WMW9"/>
<dbReference type="EMBL" id="CAKKNE010000004">
    <property type="protein sequence ID" value="CAH0373560.1"/>
    <property type="molecule type" value="Genomic_DNA"/>
</dbReference>
<gene>
    <name evidence="1" type="ORF">PECAL_4P07680</name>
</gene>
<comment type="caution">
    <text evidence="1">The sequence shown here is derived from an EMBL/GenBank/DDBJ whole genome shotgun (WGS) entry which is preliminary data.</text>
</comment>
<protein>
    <submittedName>
        <fullName evidence="1">Uncharacterized protein</fullName>
    </submittedName>
</protein>
<dbReference type="Proteomes" id="UP000789595">
    <property type="component" value="Unassembled WGS sequence"/>
</dbReference>
<evidence type="ECO:0000313" key="2">
    <source>
        <dbReference type="Proteomes" id="UP000789595"/>
    </source>
</evidence>
<sequence length="416" mass="44983">MPITVRSCALTSYAAAKATARALSGAACLVVVLYAFGAVDEACRAYLVKELSRRLGSATKVDELESSLFPGEVKIASSSINQPEGFKDVSTDMVAARHVSSTFSTKLLVKRRLVITSVRVRLLKVCVVRHKTGMLNIALLDEKQRAKFDPDDQDTDWEVVPQTIDEASDFLERAGEAPGLLSETAQEDAEKLRDEGLRLWGKLRAVGARGIAKAVEATKSWEDQARSKPSDLEKLGLKALDAGRYAKGVVEDEVRKKRDWAAQQARAALLERLEKALPDVEEKPQWVAACLSGEVTFDRVELVLTGSGVPPGPALVVEMLVVDGSDLGSLPPRRAMRILAKRLAEKALDALLDASPVDVIRLAAVVGAVTAAEAEKAATRAARDAASRARALADAAAREADERTRDFRRELAGYSR</sequence>
<reference evidence="1" key="1">
    <citation type="submission" date="2021-11" db="EMBL/GenBank/DDBJ databases">
        <authorList>
            <consortium name="Genoscope - CEA"/>
            <person name="William W."/>
        </authorList>
    </citation>
    <scope>NUCLEOTIDE SEQUENCE</scope>
</reference>
<accession>A0A8J2WMW9</accession>